<dbReference type="AlphaFoldDB" id="A0A6C0G5E7"/>
<protein>
    <recommendedName>
        <fullName evidence="4">D-isomer specific 2-hydroxyacid dehydrogenase NAD-binding domain-containing protein</fullName>
    </recommendedName>
</protein>
<dbReference type="PANTHER" id="PTHR42789:SF1">
    <property type="entry name" value="D-ISOMER SPECIFIC 2-HYDROXYACID DEHYDROGENASE FAMILY PROTEIN (AFU_ORTHOLOGUE AFUA_6G10090)"/>
    <property type="match status" value="1"/>
</dbReference>
<evidence type="ECO:0000313" key="5">
    <source>
        <dbReference type="EMBL" id="QHT62829.1"/>
    </source>
</evidence>
<dbReference type="InterPro" id="IPR006140">
    <property type="entry name" value="D-isomer_DH_NAD-bd"/>
</dbReference>
<feature type="domain" description="D-isomer specific 2-hydroxyacid dehydrogenase NAD-binding" evidence="4">
    <location>
        <begin position="116"/>
        <end position="292"/>
    </location>
</feature>
<dbReference type="KEGG" id="plyc:GXP70_24510"/>
<dbReference type="GO" id="GO:0051287">
    <property type="term" value="F:NAD binding"/>
    <property type="evidence" value="ECO:0007669"/>
    <property type="project" value="InterPro"/>
</dbReference>
<dbReference type="Gene3D" id="3.40.50.720">
    <property type="entry name" value="NAD(P)-binding Rossmann-like Domain"/>
    <property type="match status" value="2"/>
</dbReference>
<dbReference type="Proteomes" id="UP000476064">
    <property type="component" value="Chromosome"/>
</dbReference>
<dbReference type="Pfam" id="PF02826">
    <property type="entry name" value="2-Hacid_dh_C"/>
    <property type="match status" value="1"/>
</dbReference>
<evidence type="ECO:0000256" key="1">
    <source>
        <dbReference type="ARBA" id="ARBA00005854"/>
    </source>
</evidence>
<dbReference type="InterPro" id="IPR036291">
    <property type="entry name" value="NAD(P)-bd_dom_sf"/>
</dbReference>
<proteinExistence type="inferred from homology"/>
<keyword evidence="3" id="KW-0520">NAD</keyword>
<reference evidence="5 6" key="1">
    <citation type="submission" date="2020-01" db="EMBL/GenBank/DDBJ databases">
        <title>Paenibacillus sp. nov., isolated from tomato rhizosphere.</title>
        <authorList>
            <person name="Weon H.-Y."/>
            <person name="Lee S.A."/>
        </authorList>
    </citation>
    <scope>NUCLEOTIDE SEQUENCE [LARGE SCALE GENOMIC DNA]</scope>
    <source>
        <strain evidence="5 6">12200R-189</strain>
    </source>
</reference>
<dbReference type="GO" id="GO:0016491">
    <property type="term" value="F:oxidoreductase activity"/>
    <property type="evidence" value="ECO:0007669"/>
    <property type="project" value="UniProtKB-KW"/>
</dbReference>
<evidence type="ECO:0000259" key="4">
    <source>
        <dbReference type="Pfam" id="PF02826"/>
    </source>
</evidence>
<dbReference type="PANTHER" id="PTHR42789">
    <property type="entry name" value="D-ISOMER SPECIFIC 2-HYDROXYACID DEHYDROGENASE FAMILY PROTEIN (AFU_ORTHOLOGUE AFUA_6G10090)"/>
    <property type="match status" value="1"/>
</dbReference>
<keyword evidence="6" id="KW-1185">Reference proteome</keyword>
<dbReference type="InterPro" id="IPR050857">
    <property type="entry name" value="D-2-hydroxyacid_DH"/>
</dbReference>
<dbReference type="SUPFAM" id="SSF52283">
    <property type="entry name" value="Formate/glycerate dehydrogenase catalytic domain-like"/>
    <property type="match status" value="1"/>
</dbReference>
<accession>A0A6C0G5E7</accession>
<dbReference type="SUPFAM" id="SSF51735">
    <property type="entry name" value="NAD(P)-binding Rossmann-fold domains"/>
    <property type="match status" value="1"/>
</dbReference>
<dbReference type="EMBL" id="CP048209">
    <property type="protein sequence ID" value="QHT62829.1"/>
    <property type="molecule type" value="Genomic_DNA"/>
</dbReference>
<comment type="similarity">
    <text evidence="1">Belongs to the D-isomer specific 2-hydroxyacid dehydrogenase family.</text>
</comment>
<name>A0A6C0G5E7_9BACL</name>
<dbReference type="RefSeq" id="WP_162359260.1">
    <property type="nucleotide sequence ID" value="NZ_CP048209.1"/>
</dbReference>
<sequence>MKIAFVRGPEAHRMPAEGAFIEALKKLGEYADIPVKGDIDPAELAAIIREYDVLLTMWGNIAIPAELAADNGRLKYICNITGSLKAWIPPEIIASDKIVVTNWGDLPANCVAEGAFALLLAMLKSLPAYVRRVQRGGWEPNEDQARKLGSLNGLRLGMYGMGVIGRRFIEMCQPFRPKIYIYDPYVKELPEGCIRVDSLEALFTVSQALSVHAGLSDETYRSITAPLLAKLPDNAVIVNTARGGIFDQDALFAELESGRLRAGLDVLDEERNDRLPTEHPARQWENCLFTAHSVSNDSWGREADTYHGAMHERALENVTRFANGEPVKYIMEMDRYLKST</sequence>
<gene>
    <name evidence="5" type="ORF">GXP70_24510</name>
</gene>
<organism evidence="5 6">
    <name type="scientific">Paenibacillus lycopersici</name>
    <dbReference type="NCBI Taxonomy" id="2704462"/>
    <lineage>
        <taxon>Bacteria</taxon>
        <taxon>Bacillati</taxon>
        <taxon>Bacillota</taxon>
        <taxon>Bacilli</taxon>
        <taxon>Bacillales</taxon>
        <taxon>Paenibacillaceae</taxon>
        <taxon>Paenibacillus</taxon>
    </lineage>
</organism>
<keyword evidence="2" id="KW-0560">Oxidoreductase</keyword>
<evidence type="ECO:0000313" key="6">
    <source>
        <dbReference type="Proteomes" id="UP000476064"/>
    </source>
</evidence>
<evidence type="ECO:0000256" key="2">
    <source>
        <dbReference type="ARBA" id="ARBA00023002"/>
    </source>
</evidence>
<evidence type="ECO:0000256" key="3">
    <source>
        <dbReference type="ARBA" id="ARBA00023027"/>
    </source>
</evidence>